<comment type="caution">
    <text evidence="1">The sequence shown here is derived from an EMBL/GenBank/DDBJ whole genome shotgun (WGS) entry which is preliminary data.</text>
</comment>
<dbReference type="AlphaFoldDB" id="U4VDW6"/>
<evidence type="ECO:0000313" key="1">
    <source>
        <dbReference type="EMBL" id="ERM03293.1"/>
    </source>
</evidence>
<gene>
    <name evidence="1" type="ORF">Q644_12035</name>
</gene>
<sequence length="590" mass="65203">MYDESIQRAAKRAGISPLNFVHPYENELLALVQPNAAKATSIVLTGTAGDGKSRLCARLWDAVGGNQTSWYSSEIYHETTAEIAGKRRTVGVIRDLTALPEDGPYGDYADKQALLEAVSRAFLEDDPSTIYIVAANDGQLMDVWRRLGDSGAKTRALLEDALVDGRQSPPTVAFYNLSNVPCTQILTLALNALLQHPGWSAAYDEADPSGFFGPNCPIRRNFEILKEAKFQDRLTQLFKLMELAELHTPIRRVLLLLSNMLLGHPAAKNGLMLPSDVATFVHNGTAYKGDIYQNLFGANLSASRRDSLEVIEFLNRFGIGGEETTNRIDNILVFGPNDETLRAYYEDLVEKGMPADGLSRLRALRNQYLEHPESAQENDHEFLASLAAQRRKMFFTIPDDQVEDLRLWDLTVFRHAGQFLSDVMAPLSNGERVARSIVAQLVRGLNRVFTGMLVSTDRELLIASGLAGSSTSTNQILQETVSVAPRKGEKIEIVLSKLPTLVVQLDETNRSYLPLNLIRFEFLMRVAGGALPGSFSRECHEDILAFKGGALLAAVSRIRPPEDEADLVFRLLTLNAEGEPSDEAIEVHYA</sequence>
<evidence type="ECO:0000313" key="2">
    <source>
        <dbReference type="Proteomes" id="UP000016842"/>
    </source>
</evidence>
<organism evidence="1 2">
    <name type="scientific">Brucella intermedia 229E</name>
    <dbReference type="NCBI Taxonomy" id="1337887"/>
    <lineage>
        <taxon>Bacteria</taxon>
        <taxon>Pseudomonadati</taxon>
        <taxon>Pseudomonadota</taxon>
        <taxon>Alphaproteobacteria</taxon>
        <taxon>Hyphomicrobiales</taxon>
        <taxon>Brucellaceae</taxon>
        <taxon>Brucella/Ochrobactrum group</taxon>
        <taxon>Brucella</taxon>
    </lineage>
</organism>
<proteinExistence type="predicted"/>
<reference evidence="1 2" key="1">
    <citation type="journal article" date="2014" name="FEMS Microbiol. Lett.">
        <title>Genome sequencing analysis reveals virulence-related gene content of Ochrobactrum intermedium strain 229E, a urease-positive strain isolated from the human gastric niche.</title>
        <authorList>
            <person name="Kulkarni G.J."/>
            <person name="Shetty S."/>
            <person name="Dharne M.S."/>
            <person name="Shouche Y.S."/>
        </authorList>
    </citation>
    <scope>NUCLEOTIDE SEQUENCE [LARGE SCALE GENOMIC DNA]</scope>
    <source>
        <strain evidence="1 2">229E</strain>
    </source>
</reference>
<dbReference type="EMBL" id="ASXJ01000024">
    <property type="protein sequence ID" value="ERM03293.1"/>
    <property type="molecule type" value="Genomic_DNA"/>
</dbReference>
<name>U4VDW6_9HYPH</name>
<accession>U4VDW6</accession>
<dbReference type="Proteomes" id="UP000016842">
    <property type="component" value="Unassembled WGS sequence"/>
</dbReference>
<dbReference type="PATRIC" id="fig|1337887.3.peg.607"/>
<protein>
    <submittedName>
        <fullName evidence="1">Uncharacterized protein</fullName>
    </submittedName>
</protein>